<feature type="compositionally biased region" description="Polar residues" evidence="1">
    <location>
        <begin position="94"/>
        <end position="139"/>
    </location>
</feature>
<evidence type="ECO:0000313" key="2">
    <source>
        <dbReference type="EMBL" id="CAF9928094.1"/>
    </source>
</evidence>
<accession>A0A8H3FRL2</accession>
<gene>
    <name evidence="2" type="ORF">IMSHALPRED_007381</name>
</gene>
<reference evidence="2" key="1">
    <citation type="submission" date="2021-03" db="EMBL/GenBank/DDBJ databases">
        <authorList>
            <person name="Tagirdzhanova G."/>
        </authorList>
    </citation>
    <scope>NUCLEOTIDE SEQUENCE</scope>
</reference>
<feature type="compositionally biased region" description="Low complexity" evidence="1">
    <location>
        <begin position="11"/>
        <end position="24"/>
    </location>
</feature>
<dbReference type="AlphaFoldDB" id="A0A8H3FRL2"/>
<evidence type="ECO:0000256" key="1">
    <source>
        <dbReference type="SAM" id="MobiDB-lite"/>
    </source>
</evidence>
<dbReference type="Proteomes" id="UP000664534">
    <property type="component" value="Unassembled WGS sequence"/>
</dbReference>
<proteinExistence type="predicted"/>
<dbReference type="EMBL" id="CAJPDT010000048">
    <property type="protein sequence ID" value="CAF9928094.1"/>
    <property type="molecule type" value="Genomic_DNA"/>
</dbReference>
<keyword evidence="3" id="KW-1185">Reference proteome</keyword>
<protein>
    <submittedName>
        <fullName evidence="2">Uncharacterized protein</fullName>
    </submittedName>
</protein>
<feature type="region of interest" description="Disordered" evidence="1">
    <location>
        <begin position="1"/>
        <end position="162"/>
    </location>
</feature>
<evidence type="ECO:0000313" key="3">
    <source>
        <dbReference type="Proteomes" id="UP000664534"/>
    </source>
</evidence>
<name>A0A8H3FRL2_9LECA</name>
<organism evidence="2 3">
    <name type="scientific">Imshaugia aleurites</name>
    <dbReference type="NCBI Taxonomy" id="172621"/>
    <lineage>
        <taxon>Eukaryota</taxon>
        <taxon>Fungi</taxon>
        <taxon>Dikarya</taxon>
        <taxon>Ascomycota</taxon>
        <taxon>Pezizomycotina</taxon>
        <taxon>Lecanoromycetes</taxon>
        <taxon>OSLEUM clade</taxon>
        <taxon>Lecanoromycetidae</taxon>
        <taxon>Lecanorales</taxon>
        <taxon>Lecanorineae</taxon>
        <taxon>Parmeliaceae</taxon>
        <taxon>Imshaugia</taxon>
    </lineage>
</organism>
<sequence>MDQPTSRPRFKTTATFATRKTNTNLVPECGSDSDSDSEKPLASLTSGKNKEAMDQDNSSLMGPPSLPASAAGGKQKEAAVQDSSSFMSPPKRPASTTQAKQKELLSQNSSSSMAPPTFPASATQGTQQAAVNRKNSSSMGPPEFAASENREKRKVPLQKECSSSTLRIRCLERILDDDDHATRGRRKEDEGHNARKEPAGEEEKRYWSIKDLPVERYTDDGRRIR</sequence>
<feature type="region of interest" description="Disordered" evidence="1">
    <location>
        <begin position="176"/>
        <end position="204"/>
    </location>
</feature>
<comment type="caution">
    <text evidence="2">The sequence shown here is derived from an EMBL/GenBank/DDBJ whole genome shotgun (WGS) entry which is preliminary data.</text>
</comment>